<evidence type="ECO:0008006" key="11">
    <source>
        <dbReference type="Google" id="ProtNLM"/>
    </source>
</evidence>
<dbReference type="eggNOG" id="COG0551">
    <property type="taxonomic scope" value="Bacteria"/>
</dbReference>
<evidence type="ECO:0000259" key="7">
    <source>
        <dbReference type="Pfam" id="PF07635"/>
    </source>
</evidence>
<protein>
    <recommendedName>
        <fullName evidence="11">Cytochrome c domain-containing protein</fullName>
    </recommendedName>
</protein>
<dbReference type="InterPro" id="IPR011478">
    <property type="entry name" value="DUF1585"/>
</dbReference>
<dbReference type="eggNOG" id="COG2010">
    <property type="taxonomic scope" value="Bacteria"/>
</dbReference>
<dbReference type="InterPro" id="IPR011429">
    <property type="entry name" value="Cyt_c_Planctomycete-type"/>
</dbReference>
<evidence type="ECO:0000256" key="1">
    <source>
        <dbReference type="SAM" id="MobiDB-lite"/>
    </source>
</evidence>
<dbReference type="Pfam" id="PF07631">
    <property type="entry name" value="PSD4"/>
    <property type="match status" value="1"/>
</dbReference>
<dbReference type="Pfam" id="PF07624">
    <property type="entry name" value="PSD2"/>
    <property type="match status" value="1"/>
</dbReference>
<feature type="domain" description="DUF1595" evidence="8">
    <location>
        <begin position="268"/>
        <end position="328"/>
    </location>
</feature>
<dbReference type="HOGENOM" id="CLU_007458_0_0_0"/>
<dbReference type="InterPro" id="IPR013042">
    <property type="entry name" value="DUF1592"/>
</dbReference>
<evidence type="ECO:0000259" key="5">
    <source>
        <dbReference type="Pfam" id="PF07627"/>
    </source>
</evidence>
<feature type="transmembrane region" description="Helical" evidence="2">
    <location>
        <begin position="20"/>
        <end position="44"/>
    </location>
</feature>
<dbReference type="InterPro" id="IPR013036">
    <property type="entry name" value="DUF1587"/>
</dbReference>
<feature type="domain" description="DUF1587" evidence="4">
    <location>
        <begin position="166"/>
        <end position="230"/>
    </location>
</feature>
<evidence type="ECO:0000259" key="4">
    <source>
        <dbReference type="Pfam" id="PF07626"/>
    </source>
</evidence>
<dbReference type="InterPro" id="IPR013039">
    <property type="entry name" value="DUF1588"/>
</dbReference>
<dbReference type="STRING" id="530564.Psta_3459"/>
<evidence type="ECO:0000259" key="3">
    <source>
        <dbReference type="Pfam" id="PF07624"/>
    </source>
</evidence>
<dbReference type="Pfam" id="PF07626">
    <property type="entry name" value="PSD3"/>
    <property type="match status" value="1"/>
</dbReference>
<dbReference type="AlphaFoldDB" id="D2QYG2"/>
<feature type="domain" description="Cytochrome C Planctomycete-type" evidence="7">
    <location>
        <begin position="75"/>
        <end position="122"/>
    </location>
</feature>
<keyword evidence="10" id="KW-1185">Reference proteome</keyword>
<evidence type="ECO:0000313" key="9">
    <source>
        <dbReference type="EMBL" id="ADB18121.1"/>
    </source>
</evidence>
<dbReference type="Pfam" id="PF07627">
    <property type="entry name" value="PSCyt3"/>
    <property type="match status" value="1"/>
</dbReference>
<evidence type="ECO:0000256" key="2">
    <source>
        <dbReference type="SAM" id="Phobius"/>
    </source>
</evidence>
<sequence length="679" mass="75676" precursor="true">MRNCSLCWLPARLRPSCQSLWISLVPILRCAVAVGMSVAIVFGASPATADELTPAMQKWGDQYSEKILPIVKSRCIECHNAEKSEGDFDLSKYPDGGSAARAGDMWERVARRIRQNEMPPQGSPGLNDPQKGAFNQWLDSRPEQQLCKNLATDETQAWYRGHVMSRRLTRTEYRHAVRDVLGIELRESDLPPSDGAGGEGFDTVGDSLFTSPIHLEAYLMAADRAIEAALPTSEEGLNASAVAARRRLLAVLPKSIDSGSALEEEAAAKENLQTFGKRAWRRPMAGDELERLMVIFHKARQRHGEFIAALREPMKAMLVSPHFLFVVESEPAAGGVQRISPHQLATRLSLLVWSSVPDDELLELADRGEIYDDNVLRAQVRRMLADPKSRALGENFGLQWLGLKEFGNGPQPDAAVFPEYNAQLVAAMREEAIRTVAGVFQNDAPLTQLVDADYVYANAELAKFYGLKNVEDATWKQVKLENKTRGGVLTMASVLTTTSYPRRTSPVLRGRWVLEEVLGSRVPPPPPNVPALEEEHGDEKLTTLRQRLEAHRKNPECASCHNRMDPLGFGLENFDGIGRWRDSDNGQPIDSAGQLPSGDSFSGPAELKTVLLKRSEEFQKHFVRKLLGFALGRELNKFDSCVVDQCLKRLKETDLRAAVLIEEIALSYPFQYRYFKSDK</sequence>
<organism evidence="9 10">
    <name type="scientific">Pirellula staleyi (strain ATCC 27377 / DSM 6068 / ICPB 4128)</name>
    <name type="common">Pirella staleyi</name>
    <dbReference type="NCBI Taxonomy" id="530564"/>
    <lineage>
        <taxon>Bacteria</taxon>
        <taxon>Pseudomonadati</taxon>
        <taxon>Planctomycetota</taxon>
        <taxon>Planctomycetia</taxon>
        <taxon>Pirellulales</taxon>
        <taxon>Pirellulaceae</taxon>
        <taxon>Pirellula</taxon>
    </lineage>
</organism>
<dbReference type="KEGG" id="psl:Psta_3459"/>
<feature type="domain" description="DUF1592" evidence="6">
    <location>
        <begin position="339"/>
        <end position="467"/>
    </location>
</feature>
<proteinExistence type="predicted"/>
<gene>
    <name evidence="9" type="ordered locus">Psta_3459</name>
</gene>
<dbReference type="Proteomes" id="UP000001887">
    <property type="component" value="Chromosome"/>
</dbReference>
<name>D2QYG2_PIRSD</name>
<evidence type="ECO:0000259" key="8">
    <source>
        <dbReference type="Pfam" id="PF07637"/>
    </source>
</evidence>
<evidence type="ECO:0000259" key="6">
    <source>
        <dbReference type="Pfam" id="PF07631"/>
    </source>
</evidence>
<accession>D2QYG2</accession>
<dbReference type="InterPro" id="IPR013043">
    <property type="entry name" value="DUF1595"/>
</dbReference>
<reference evidence="9 10" key="1">
    <citation type="journal article" date="2009" name="Stand. Genomic Sci.">
        <title>Complete genome sequence of Pirellula staleyi type strain (ATCC 27377).</title>
        <authorList>
            <person name="Clum A."/>
            <person name="Tindall B.J."/>
            <person name="Sikorski J."/>
            <person name="Ivanova N."/>
            <person name="Mavrommatis K."/>
            <person name="Lucas S."/>
            <person name="Glavina del Rio T."/>
            <person name="Nolan M."/>
            <person name="Chen F."/>
            <person name="Tice H."/>
            <person name="Pitluck S."/>
            <person name="Cheng J.F."/>
            <person name="Chertkov O."/>
            <person name="Brettin T."/>
            <person name="Han C."/>
            <person name="Detter J.C."/>
            <person name="Kuske C."/>
            <person name="Bruce D."/>
            <person name="Goodwin L."/>
            <person name="Ovchinikova G."/>
            <person name="Pati A."/>
            <person name="Mikhailova N."/>
            <person name="Chen A."/>
            <person name="Palaniappan K."/>
            <person name="Land M."/>
            <person name="Hauser L."/>
            <person name="Chang Y.J."/>
            <person name="Jeffries C.D."/>
            <person name="Chain P."/>
            <person name="Rohde M."/>
            <person name="Goker M."/>
            <person name="Bristow J."/>
            <person name="Eisen J.A."/>
            <person name="Markowitz V."/>
            <person name="Hugenholtz P."/>
            <person name="Kyrpides N.C."/>
            <person name="Klenk H.P."/>
            <person name="Lapidus A."/>
        </authorList>
    </citation>
    <scope>NUCLEOTIDE SEQUENCE [LARGE SCALE GENOMIC DNA]</scope>
    <source>
        <strain evidence="10">ATCC 27377 / DSM 6068 / ICPB 4128</strain>
    </source>
</reference>
<dbReference type="EMBL" id="CP001848">
    <property type="protein sequence ID" value="ADB18121.1"/>
    <property type="molecule type" value="Genomic_DNA"/>
</dbReference>
<dbReference type="Pfam" id="PF07635">
    <property type="entry name" value="PSCyt1"/>
    <property type="match status" value="1"/>
</dbReference>
<keyword evidence="2" id="KW-1133">Transmembrane helix</keyword>
<keyword evidence="2" id="KW-0812">Transmembrane</keyword>
<keyword evidence="2" id="KW-0472">Membrane</keyword>
<dbReference type="Pfam" id="PF07637">
    <property type="entry name" value="PSD5"/>
    <property type="match status" value="1"/>
</dbReference>
<evidence type="ECO:0000313" key="10">
    <source>
        <dbReference type="Proteomes" id="UP000001887"/>
    </source>
</evidence>
<feature type="domain" description="DUF1585" evidence="3">
    <location>
        <begin position="597"/>
        <end position="670"/>
    </location>
</feature>
<feature type="domain" description="DUF1588" evidence="5">
    <location>
        <begin position="485"/>
        <end position="583"/>
    </location>
</feature>
<feature type="region of interest" description="Disordered" evidence="1">
    <location>
        <begin position="582"/>
        <end position="601"/>
    </location>
</feature>